<proteinExistence type="predicted"/>
<evidence type="ECO:0000313" key="2">
    <source>
        <dbReference type="Proteomes" id="UP000323608"/>
    </source>
</evidence>
<dbReference type="AlphaFoldDB" id="A0A5B0W321"/>
<sequence>MYNLSPKISGLWDRLFHWLAHRSDVELEVIAHAAPAPLSELWARPDMGAVFMCGFPFSRLAKAERPLPLVAPVSLADWANGQAVYASHIVAARDRPLAKADLAAMRWGWTVRDSQSGYNAPREFFASLAGGQPASKTFGPLLNPRGVIEAIRSGAVDVGAIDAYACQLLEMHEPDMIASLQVIATTKPAPFPLLVASQQQAPETVAALRAALLGAHKDPVGRDILGSLGLAAFAEPDIAAYELLPARAHAVDEALGTW</sequence>
<accession>A0A5B0W321</accession>
<evidence type="ECO:0000313" key="1">
    <source>
        <dbReference type="EMBL" id="KAA1180471.1"/>
    </source>
</evidence>
<reference evidence="1 2" key="1">
    <citation type="submission" date="2019-07" db="EMBL/GenBank/DDBJ databases">
        <title>The Draft Genome Sequence of Rhizobium tropici SARCC-755 Associated with Superior Nodulation on Pigeonpea (Cajanus cajan (L.) Millsp.).</title>
        <authorList>
            <person name="Bopape F.L."/>
            <person name="Hassen A.I."/>
            <person name="Swanevelder Z.H."/>
            <person name="Gwata E.T."/>
        </authorList>
    </citation>
    <scope>NUCLEOTIDE SEQUENCE [LARGE SCALE GENOMIC DNA]</scope>
    <source>
        <strain evidence="1 2">SARCC-755</strain>
    </source>
</reference>
<dbReference type="Pfam" id="PF12974">
    <property type="entry name" value="Phosphonate-bd"/>
    <property type="match status" value="1"/>
</dbReference>
<dbReference type="Proteomes" id="UP000323608">
    <property type="component" value="Unassembled WGS sequence"/>
</dbReference>
<dbReference type="Gene3D" id="3.40.190.10">
    <property type="entry name" value="Periplasmic binding protein-like II"/>
    <property type="match status" value="2"/>
</dbReference>
<gene>
    <name evidence="1" type="ORF">FP026_16735</name>
</gene>
<name>A0A5B0W321_RHITR</name>
<dbReference type="PANTHER" id="PTHR35841:SF1">
    <property type="entry name" value="PHOSPHONATES-BINDING PERIPLASMIC PROTEIN"/>
    <property type="match status" value="1"/>
</dbReference>
<organism evidence="1 2">
    <name type="scientific">Rhizobium tropici</name>
    <dbReference type="NCBI Taxonomy" id="398"/>
    <lineage>
        <taxon>Bacteria</taxon>
        <taxon>Pseudomonadati</taxon>
        <taxon>Pseudomonadota</taxon>
        <taxon>Alphaproteobacteria</taxon>
        <taxon>Hyphomicrobiales</taxon>
        <taxon>Rhizobiaceae</taxon>
        <taxon>Rhizobium/Agrobacterium group</taxon>
        <taxon>Rhizobium</taxon>
    </lineage>
</organism>
<comment type="caution">
    <text evidence="1">The sequence shown here is derived from an EMBL/GenBank/DDBJ whole genome shotgun (WGS) entry which is preliminary data.</text>
</comment>
<dbReference type="PANTHER" id="PTHR35841">
    <property type="entry name" value="PHOSPHONATES-BINDING PERIPLASMIC PROTEIN"/>
    <property type="match status" value="1"/>
</dbReference>
<dbReference type="OrthoDB" id="6628089at2"/>
<dbReference type="SUPFAM" id="SSF53850">
    <property type="entry name" value="Periplasmic binding protein-like II"/>
    <property type="match status" value="1"/>
</dbReference>
<dbReference type="EMBL" id="VNIP01000008">
    <property type="protein sequence ID" value="KAA1180471.1"/>
    <property type="molecule type" value="Genomic_DNA"/>
</dbReference>
<protein>
    <submittedName>
        <fullName evidence="1">PhnD/SsuA/transferrin family substrate-binding protein</fullName>
    </submittedName>
</protein>